<dbReference type="RefSeq" id="WP_067060404.1">
    <property type="nucleotide sequence ID" value="NZ_CP014699.1"/>
</dbReference>
<dbReference type="Proteomes" id="UP000077317">
    <property type="component" value="Chromosome"/>
</dbReference>
<evidence type="ECO:0000256" key="9">
    <source>
        <dbReference type="SAM" id="Phobius"/>
    </source>
</evidence>
<evidence type="ECO:0000256" key="7">
    <source>
        <dbReference type="ARBA" id="ARBA00022989"/>
    </source>
</evidence>
<dbReference type="EMBL" id="CP014699">
    <property type="protein sequence ID" value="AND78822.1"/>
    <property type="molecule type" value="Genomic_DNA"/>
</dbReference>
<dbReference type="SUPFAM" id="SSF53448">
    <property type="entry name" value="Nucleotide-diphospho-sugar transferases"/>
    <property type="match status" value="1"/>
</dbReference>
<evidence type="ECO:0000313" key="11">
    <source>
        <dbReference type="Proteomes" id="UP000077317"/>
    </source>
</evidence>
<evidence type="ECO:0000256" key="2">
    <source>
        <dbReference type="ARBA" id="ARBA00004760"/>
    </source>
</evidence>
<evidence type="ECO:0000256" key="6">
    <source>
        <dbReference type="ARBA" id="ARBA00022692"/>
    </source>
</evidence>
<dbReference type="InterPro" id="IPR025993">
    <property type="entry name" value="Ceramide_glucosylTrfase"/>
</dbReference>
<feature type="transmembrane region" description="Helical" evidence="9">
    <location>
        <begin position="309"/>
        <end position="326"/>
    </location>
</feature>
<reference evidence="11" key="2">
    <citation type="submission" date="2016-03" db="EMBL/GenBank/DDBJ databases">
        <title>Streptococcus antelopensis sp. nov., isolated from the feces of the Tibetan antelope (Pantholops hodgsonii) in Hoh Xil National Nature Reserve, Qinghai, China.</title>
        <authorList>
            <person name="Bai X."/>
        </authorList>
    </citation>
    <scope>NUCLEOTIDE SEQUENCE [LARGE SCALE GENOMIC DNA]</scope>
    <source>
        <strain evidence="11">TA 26</strain>
    </source>
</reference>
<organism evidence="10 11">
    <name type="scientific">Streptococcus pantholopis</name>
    <dbReference type="NCBI Taxonomy" id="1811193"/>
    <lineage>
        <taxon>Bacteria</taxon>
        <taxon>Bacillati</taxon>
        <taxon>Bacillota</taxon>
        <taxon>Bacilli</taxon>
        <taxon>Lactobacillales</taxon>
        <taxon>Streptococcaceae</taxon>
        <taxon>Streptococcus</taxon>
    </lineage>
</organism>
<protein>
    <recommendedName>
        <fullName evidence="12">Ceramide glucosyltransferase</fullName>
    </recommendedName>
</protein>
<evidence type="ECO:0000256" key="1">
    <source>
        <dbReference type="ARBA" id="ARBA00004141"/>
    </source>
</evidence>
<dbReference type="PANTHER" id="PTHR12726:SF0">
    <property type="entry name" value="CERAMIDE GLUCOSYLTRANSFERASE"/>
    <property type="match status" value="1"/>
</dbReference>
<keyword evidence="11" id="KW-1185">Reference proteome</keyword>
<gene>
    <name evidence="10" type="ORF">A0O21_01645</name>
</gene>
<dbReference type="Pfam" id="PF13506">
    <property type="entry name" value="Glyco_transf_21"/>
    <property type="match status" value="1"/>
</dbReference>
<proteinExistence type="predicted"/>
<keyword evidence="6 9" id="KW-0812">Transmembrane</keyword>
<dbReference type="OrthoDB" id="3766716at2"/>
<sequence length="381" mass="44196">MFYLISLLAFVLLFGLRMVLAQHYFKQLPSSSDLVLKDSDYTVLQPILSGDKRLSDCLQANLDHTQDMQFIWLVDQDDKLAQDICRSIIDRQPNSKRIHLIYCEEVPDSLNPKVFKLQKGLQFVDTAYTIVLDDDSIIDKAVLPQIKLYSNQADDWLVTGIPYNDDNETFWSALLAAFVSSQSFFTYFSMAALKKSQSINGMFYFAKTATFKNYHLFERIQDWLCDDLALATVCQSEHIRIIQSGLFCQVRTTVHSGHHYLLLLKRWLLFANVFMKQAVSFPFLLIAFFPAVLPFCLLVSSLFFGYQELIWGLALLLLKASAQYLFRWHMLKKKETLLTIGFECLNDLFLPFIYLYTLVTGPVIVWRQRKIQVIDGKIRYV</sequence>
<dbReference type="PANTHER" id="PTHR12726">
    <property type="entry name" value="CERAMIDE GLUCOSYLTRANSFERASE"/>
    <property type="match status" value="1"/>
</dbReference>
<evidence type="ECO:0000256" key="4">
    <source>
        <dbReference type="ARBA" id="ARBA00022676"/>
    </source>
</evidence>
<keyword evidence="5" id="KW-0808">Transferase</keyword>
<name>A0A172Q5Z6_9STRE</name>
<evidence type="ECO:0000256" key="5">
    <source>
        <dbReference type="ARBA" id="ARBA00022679"/>
    </source>
</evidence>
<evidence type="ECO:0000313" key="10">
    <source>
        <dbReference type="EMBL" id="AND78822.1"/>
    </source>
</evidence>
<accession>A0A172Q5Z6</accession>
<dbReference type="GO" id="GO:0008120">
    <property type="term" value="F:ceramide glucosyltransferase activity"/>
    <property type="evidence" value="ECO:0007669"/>
    <property type="project" value="TreeGrafter"/>
</dbReference>
<dbReference type="GO" id="GO:0006679">
    <property type="term" value="P:glucosylceramide biosynthetic process"/>
    <property type="evidence" value="ECO:0007669"/>
    <property type="project" value="TreeGrafter"/>
</dbReference>
<dbReference type="AlphaFoldDB" id="A0A172Q5Z6"/>
<evidence type="ECO:0008006" key="12">
    <source>
        <dbReference type="Google" id="ProtNLM"/>
    </source>
</evidence>
<reference evidence="10 11" key="1">
    <citation type="journal article" date="2016" name="Int. J. Syst. Evol. Microbiol.">
        <title>Streptococcuspantholopis sp. nov., isolated from faeces of the Tibetan antelope (Pantholops hodgsonii).</title>
        <authorList>
            <person name="Bai X."/>
            <person name="Xiong Y."/>
            <person name="Lu S."/>
            <person name="Jin D."/>
            <person name="Lai X."/>
            <person name="Yang J."/>
            <person name="Niu L."/>
            <person name="Hu S."/>
            <person name="Meng X."/>
            <person name="Pu J."/>
            <person name="Ye C."/>
            <person name="Xu J."/>
        </authorList>
    </citation>
    <scope>NUCLEOTIDE SEQUENCE [LARGE SCALE GENOMIC DNA]</scope>
    <source>
        <strain evidence="10 11">TA 26</strain>
    </source>
</reference>
<comment type="pathway">
    <text evidence="3">Sphingolipid metabolism.</text>
</comment>
<dbReference type="KEGG" id="spat:A0O21_01645"/>
<evidence type="ECO:0000256" key="3">
    <source>
        <dbReference type="ARBA" id="ARBA00004991"/>
    </source>
</evidence>
<comment type="subcellular location">
    <subcellularLocation>
        <location evidence="1">Membrane</location>
        <topology evidence="1">Multi-pass membrane protein</topology>
    </subcellularLocation>
</comment>
<keyword evidence="8 9" id="KW-0472">Membrane</keyword>
<dbReference type="STRING" id="1811193.A0O21_01645"/>
<dbReference type="InterPro" id="IPR029044">
    <property type="entry name" value="Nucleotide-diphossugar_trans"/>
</dbReference>
<comment type="pathway">
    <text evidence="2">Lipid metabolism; sphingolipid metabolism.</text>
</comment>
<dbReference type="GO" id="GO:0016020">
    <property type="term" value="C:membrane"/>
    <property type="evidence" value="ECO:0007669"/>
    <property type="project" value="UniProtKB-SubCell"/>
</dbReference>
<evidence type="ECO:0000256" key="8">
    <source>
        <dbReference type="ARBA" id="ARBA00023136"/>
    </source>
</evidence>
<keyword evidence="7 9" id="KW-1133">Transmembrane helix</keyword>
<keyword evidence="4" id="KW-0328">Glycosyltransferase</keyword>
<feature type="transmembrane region" description="Helical" evidence="9">
    <location>
        <begin position="283"/>
        <end position="303"/>
    </location>
</feature>
<dbReference type="Gene3D" id="3.90.550.10">
    <property type="entry name" value="Spore Coat Polysaccharide Biosynthesis Protein SpsA, Chain A"/>
    <property type="match status" value="1"/>
</dbReference>